<dbReference type="PANTHER" id="PTHR13058:SF19">
    <property type="entry name" value="LD40940P"/>
    <property type="match status" value="1"/>
</dbReference>
<feature type="domain" description="Exonuclease" evidence="9">
    <location>
        <begin position="10"/>
        <end position="348"/>
    </location>
</feature>
<keyword evidence="12" id="KW-1185">Reference proteome</keyword>
<dbReference type="InterPro" id="IPR013520">
    <property type="entry name" value="Ribonucl_H"/>
</dbReference>
<keyword evidence="5" id="KW-0269">Exonuclease</keyword>
<reference evidence="10 12" key="2">
    <citation type="journal article" date="2013" name="Nature">
        <title>Insights into bilaterian evolution from three spiralian genomes.</title>
        <authorList>
            <person name="Simakov O."/>
            <person name="Marletaz F."/>
            <person name="Cho S.J."/>
            <person name="Edsinger-Gonzales E."/>
            <person name="Havlak P."/>
            <person name="Hellsten U."/>
            <person name="Kuo D.H."/>
            <person name="Larsson T."/>
            <person name="Lv J."/>
            <person name="Arendt D."/>
            <person name="Savage R."/>
            <person name="Osoegawa K."/>
            <person name="de Jong P."/>
            <person name="Grimwood J."/>
            <person name="Chapman J.A."/>
            <person name="Shapiro H."/>
            <person name="Aerts A."/>
            <person name="Otillar R.P."/>
            <person name="Terry A.Y."/>
            <person name="Boore J.L."/>
            <person name="Grigoriev I.V."/>
            <person name="Lindberg D.R."/>
            <person name="Seaver E.C."/>
            <person name="Weisblat D.A."/>
            <person name="Putnam N.H."/>
            <person name="Rokhsar D.S."/>
        </authorList>
    </citation>
    <scope>NUCLEOTIDE SEQUENCE</scope>
    <source>
        <strain evidence="10 12">I ESC-2004</strain>
    </source>
</reference>
<keyword evidence="3" id="KW-0479">Metal-binding</keyword>
<dbReference type="SMART" id="SM00479">
    <property type="entry name" value="EXOIII"/>
    <property type="match status" value="1"/>
</dbReference>
<evidence type="ECO:0000313" key="10">
    <source>
        <dbReference type="EMBL" id="ELU05737.1"/>
    </source>
</evidence>
<reference evidence="12" key="1">
    <citation type="submission" date="2012-12" db="EMBL/GenBank/DDBJ databases">
        <authorList>
            <person name="Hellsten U."/>
            <person name="Grimwood J."/>
            <person name="Chapman J.A."/>
            <person name="Shapiro H."/>
            <person name="Aerts A."/>
            <person name="Otillar R.P."/>
            <person name="Terry A.Y."/>
            <person name="Boore J.L."/>
            <person name="Simakov O."/>
            <person name="Marletaz F."/>
            <person name="Cho S.-J."/>
            <person name="Edsinger-Gonzales E."/>
            <person name="Havlak P."/>
            <person name="Kuo D.-H."/>
            <person name="Larsson T."/>
            <person name="Lv J."/>
            <person name="Arendt D."/>
            <person name="Savage R."/>
            <person name="Osoegawa K."/>
            <person name="de Jong P."/>
            <person name="Lindberg D.R."/>
            <person name="Seaver E.C."/>
            <person name="Weisblat D.A."/>
            <person name="Putnam N.H."/>
            <person name="Grigoriev I.V."/>
            <person name="Rokhsar D.S."/>
        </authorList>
    </citation>
    <scope>NUCLEOTIDE SEQUENCE</scope>
    <source>
        <strain evidence="12">I ESC-2004</strain>
    </source>
</reference>
<comment type="cofactor">
    <cofactor evidence="1">
        <name>Mg(2+)</name>
        <dbReference type="ChEBI" id="CHEBI:18420"/>
    </cofactor>
</comment>
<dbReference type="GO" id="GO:0003676">
    <property type="term" value="F:nucleic acid binding"/>
    <property type="evidence" value="ECO:0007669"/>
    <property type="project" value="InterPro"/>
</dbReference>
<dbReference type="Gene3D" id="3.30.420.10">
    <property type="entry name" value="Ribonuclease H-like superfamily/Ribonuclease H"/>
    <property type="match status" value="2"/>
</dbReference>
<dbReference type="InterPro" id="IPR036397">
    <property type="entry name" value="RNaseH_sf"/>
</dbReference>
<accession>R7UP71</accession>
<dbReference type="EMBL" id="AMQN01007731">
    <property type="status" value="NOT_ANNOTATED_CDS"/>
    <property type="molecule type" value="Genomic_DNA"/>
</dbReference>
<evidence type="ECO:0000256" key="3">
    <source>
        <dbReference type="ARBA" id="ARBA00022723"/>
    </source>
</evidence>
<keyword evidence="4" id="KW-0378">Hydrolase</keyword>
<dbReference type="GO" id="GO:0006308">
    <property type="term" value="P:DNA catabolic process"/>
    <property type="evidence" value="ECO:0007669"/>
    <property type="project" value="TreeGrafter"/>
</dbReference>
<keyword evidence="2" id="KW-0540">Nuclease</keyword>
<feature type="compositionally biased region" description="Basic and acidic residues" evidence="8">
    <location>
        <begin position="176"/>
        <end position="192"/>
    </location>
</feature>
<dbReference type="InterPro" id="IPR040393">
    <property type="entry name" value="TREX1/2"/>
</dbReference>
<dbReference type="OMA" id="NVAPMWE"/>
<comment type="similarity">
    <text evidence="7">Belongs to the exonuclease superfamily. TREX family.</text>
</comment>
<dbReference type="Proteomes" id="UP000014760">
    <property type="component" value="Unassembled WGS sequence"/>
</dbReference>
<dbReference type="GO" id="GO:0008296">
    <property type="term" value="F:3'-5'-DNA exonuclease activity"/>
    <property type="evidence" value="ECO:0007669"/>
    <property type="project" value="TreeGrafter"/>
</dbReference>
<reference evidence="11" key="3">
    <citation type="submission" date="2015-06" db="UniProtKB">
        <authorList>
            <consortium name="EnsemblMetazoa"/>
        </authorList>
    </citation>
    <scope>IDENTIFICATION</scope>
</reference>
<evidence type="ECO:0000256" key="2">
    <source>
        <dbReference type="ARBA" id="ARBA00022722"/>
    </source>
</evidence>
<keyword evidence="6" id="KW-0460">Magnesium</keyword>
<proteinExistence type="inferred from homology"/>
<dbReference type="InterPro" id="IPR012337">
    <property type="entry name" value="RNaseH-like_sf"/>
</dbReference>
<evidence type="ECO:0000256" key="7">
    <source>
        <dbReference type="ARBA" id="ARBA00025769"/>
    </source>
</evidence>
<name>R7UP71_CAPTE</name>
<dbReference type="PANTHER" id="PTHR13058">
    <property type="entry name" value="THREE PRIME REPAIR EXONUCLEASE 1, 2"/>
    <property type="match status" value="1"/>
</dbReference>
<evidence type="ECO:0000256" key="6">
    <source>
        <dbReference type="ARBA" id="ARBA00022842"/>
    </source>
</evidence>
<dbReference type="SUPFAM" id="SSF53098">
    <property type="entry name" value="Ribonuclease H-like"/>
    <property type="match status" value="1"/>
</dbReference>
<evidence type="ECO:0000256" key="8">
    <source>
        <dbReference type="SAM" id="MobiDB-lite"/>
    </source>
</evidence>
<evidence type="ECO:0000256" key="1">
    <source>
        <dbReference type="ARBA" id="ARBA00001946"/>
    </source>
</evidence>
<dbReference type="AlphaFoldDB" id="R7UP71"/>
<evidence type="ECO:0000259" key="9">
    <source>
        <dbReference type="SMART" id="SM00479"/>
    </source>
</evidence>
<evidence type="ECO:0000313" key="11">
    <source>
        <dbReference type="EnsemblMetazoa" id="CapteP223551"/>
    </source>
</evidence>
<gene>
    <name evidence="10" type="ORF">CAPTEDRAFT_223551</name>
</gene>
<dbReference type="GO" id="GO:0005737">
    <property type="term" value="C:cytoplasm"/>
    <property type="evidence" value="ECO:0007669"/>
    <property type="project" value="TreeGrafter"/>
</dbReference>
<dbReference type="EnsemblMetazoa" id="CapteT223551">
    <property type="protein sequence ID" value="CapteP223551"/>
    <property type="gene ID" value="CapteG223551"/>
</dbReference>
<dbReference type="HOGENOM" id="CLU_759202_0_0_1"/>
<dbReference type="FunCoup" id="R7UP71">
    <property type="interactions" value="77"/>
</dbReference>
<evidence type="ECO:0000256" key="4">
    <source>
        <dbReference type="ARBA" id="ARBA00022801"/>
    </source>
</evidence>
<evidence type="ECO:0000313" key="12">
    <source>
        <dbReference type="Proteomes" id="UP000014760"/>
    </source>
</evidence>
<feature type="region of interest" description="Disordered" evidence="8">
    <location>
        <begin position="170"/>
        <end position="192"/>
    </location>
</feature>
<organism evidence="10">
    <name type="scientific">Capitella teleta</name>
    <name type="common">Polychaete worm</name>
    <dbReference type="NCBI Taxonomy" id="283909"/>
    <lineage>
        <taxon>Eukaryota</taxon>
        <taxon>Metazoa</taxon>
        <taxon>Spiralia</taxon>
        <taxon>Lophotrochozoa</taxon>
        <taxon>Annelida</taxon>
        <taxon>Polychaeta</taxon>
        <taxon>Sedentaria</taxon>
        <taxon>Scolecida</taxon>
        <taxon>Capitellidae</taxon>
        <taxon>Capitella</taxon>
    </lineage>
</organism>
<evidence type="ECO:0000256" key="5">
    <source>
        <dbReference type="ARBA" id="ARBA00022839"/>
    </source>
</evidence>
<protein>
    <recommendedName>
        <fullName evidence="9">Exonuclease domain-containing protein</fullName>
    </recommendedName>
</protein>
<sequence>MASEFKEIQSFVFLDFEGSGLRGSKPRITELCLVALHRSALAENKKIHLGRVMDELTLCVNPVKAIPDGATAITGLDNYNLSCKKDFDLDTVMMLNCFLRRQQKPVCLVAYNGKGYDFGLLKFELRCIGAELIPSVYCVDPLDFFRGENQIPPMYDWSPKKVPQGVLDNNNAFPRTPERSLKRPNGKPRELFPEYSPVKRQATEAKDVTACQRILGILYDDAGPGSPAKSINLDIELDLENSVKEEEILSSLDKDSLEMFLHELDDPSDEEDQLLCEALDETEEVIKEHHGLSKNKDAQKHFPLKTSYRQREVFCRLFGKYPAQEHFAKDDCYSLAQIFQKCADRILPWPMKRTILGEKIFEAAP</sequence>
<dbReference type="OrthoDB" id="10250935at2759"/>
<dbReference type="STRING" id="283909.R7UP71"/>
<dbReference type="EMBL" id="KB301284">
    <property type="protein sequence ID" value="ELU05737.1"/>
    <property type="molecule type" value="Genomic_DNA"/>
</dbReference>
<dbReference type="GO" id="GO:0046872">
    <property type="term" value="F:metal ion binding"/>
    <property type="evidence" value="ECO:0007669"/>
    <property type="project" value="UniProtKB-KW"/>
</dbReference>